<evidence type="ECO:0000256" key="2">
    <source>
        <dbReference type="ARBA" id="ARBA00022741"/>
    </source>
</evidence>
<dbReference type="PROSITE" id="PS50011">
    <property type="entry name" value="PROTEIN_KINASE_DOM"/>
    <property type="match status" value="1"/>
</dbReference>
<dbReference type="OrthoDB" id="10261027at2759"/>
<evidence type="ECO:0000256" key="1">
    <source>
        <dbReference type="ARBA" id="ARBA00022527"/>
    </source>
</evidence>
<dbReference type="PROSITE" id="PS00108">
    <property type="entry name" value="PROTEIN_KINASE_ST"/>
    <property type="match status" value="1"/>
</dbReference>
<keyword evidence="1 5" id="KW-0723">Serine/threonine-protein kinase</keyword>
<protein>
    <recommendedName>
        <fullName evidence="6">Protein kinase domain-containing protein</fullName>
    </recommendedName>
</protein>
<dbReference type="CDD" id="cd21037">
    <property type="entry name" value="MLKL_NTD"/>
    <property type="match status" value="1"/>
</dbReference>
<keyword evidence="8" id="KW-1185">Reference proteome</keyword>
<evidence type="ECO:0000313" key="7">
    <source>
        <dbReference type="EMBL" id="KDR79461.1"/>
    </source>
</evidence>
<feature type="domain" description="Protein kinase" evidence="6">
    <location>
        <begin position="233"/>
        <end position="495"/>
    </location>
</feature>
<dbReference type="GO" id="GO:0004674">
    <property type="term" value="F:protein serine/threonine kinase activity"/>
    <property type="evidence" value="ECO:0007669"/>
    <property type="project" value="UniProtKB-KW"/>
</dbReference>
<dbReference type="PANTHER" id="PTHR44329">
    <property type="entry name" value="SERINE/THREONINE-PROTEIN KINASE TNNI3K-RELATED"/>
    <property type="match status" value="1"/>
</dbReference>
<name>A0A067T8N2_GALM3</name>
<dbReference type="Gene3D" id="1.20.930.20">
    <property type="entry name" value="Adaptor protein Cbl, N-terminal domain"/>
    <property type="match status" value="1"/>
</dbReference>
<dbReference type="Gene3D" id="1.10.510.10">
    <property type="entry name" value="Transferase(Phosphotransferase) domain 1"/>
    <property type="match status" value="1"/>
</dbReference>
<gene>
    <name evidence="7" type="ORF">GALMADRAFT_1241402</name>
</gene>
<keyword evidence="1 5" id="KW-0808">Transferase</keyword>
<dbReference type="HOGENOM" id="CLU_000288_7_38_1"/>
<evidence type="ECO:0000256" key="3">
    <source>
        <dbReference type="ARBA" id="ARBA00022840"/>
    </source>
</evidence>
<dbReference type="STRING" id="685588.A0A067T8N2"/>
<dbReference type="InterPro" id="IPR036537">
    <property type="entry name" value="Adaptor_Cbl_N_dom_sf"/>
</dbReference>
<dbReference type="Pfam" id="PF07714">
    <property type="entry name" value="PK_Tyr_Ser-Thr"/>
    <property type="match status" value="1"/>
</dbReference>
<dbReference type="GO" id="GO:0005524">
    <property type="term" value="F:ATP binding"/>
    <property type="evidence" value="ECO:0007669"/>
    <property type="project" value="UniProtKB-UniRule"/>
</dbReference>
<keyword evidence="1 5" id="KW-0418">Kinase</keyword>
<evidence type="ECO:0000256" key="5">
    <source>
        <dbReference type="RuleBase" id="RU000304"/>
    </source>
</evidence>
<comment type="similarity">
    <text evidence="5">Belongs to the protein kinase superfamily.</text>
</comment>
<dbReference type="InterPro" id="IPR011009">
    <property type="entry name" value="Kinase-like_dom_sf"/>
</dbReference>
<dbReference type="InterPro" id="IPR059179">
    <property type="entry name" value="MLKL-like_MCAfunc"/>
</dbReference>
<dbReference type="InterPro" id="IPR051681">
    <property type="entry name" value="Ser/Thr_Kinases-Pseudokinases"/>
</dbReference>
<keyword evidence="3 4" id="KW-0067">ATP-binding</keyword>
<dbReference type="GO" id="GO:0007166">
    <property type="term" value="P:cell surface receptor signaling pathway"/>
    <property type="evidence" value="ECO:0007669"/>
    <property type="project" value="InterPro"/>
</dbReference>
<dbReference type="SUPFAM" id="SSF56112">
    <property type="entry name" value="Protein kinase-like (PK-like)"/>
    <property type="match status" value="1"/>
</dbReference>
<proteinExistence type="inferred from homology"/>
<keyword evidence="2 4" id="KW-0547">Nucleotide-binding</keyword>
<dbReference type="EMBL" id="KL142373">
    <property type="protein sequence ID" value="KDR79461.1"/>
    <property type="molecule type" value="Genomic_DNA"/>
</dbReference>
<accession>A0A067T8N2</accession>
<sequence>MSPIKMKESLELLASLGDVLPFLAPAKATILLIARAVEEAEDNSNQCMYLLQRCTNLCIHINRLCKENKDMEHSEHLMDLKHALNKVLICIEHLSRKTPLQRFLQRQEISSSIENVHKCLDGCLELFHIKGIASLAFVASSHEAARQQDQIHLASTLEQLQRNDENILESLELRGDQLMEAIRGLRNTLQRGIIDAVQRQFAATSLQTLLERQPSDFPSVISYDWAVSSLEILIEGEVLGSGTFGTVYAGRWNGTRVAVKQLIRGTPRQVLIKEIDIWRRLQHPHVASFFRACIESNPPLLVSELYQFGNLLVYLNDFPNASRTNICREISLGMIFLHNQRIIHGDLKPANVLMDSAHHARITDFGLSKIKSALTTQTVGDISEAILPKSPGTKVFMAPERLRRGTMNFATDVYAFAMTAYQVFTGEAPFQHLPEDDIRQVVVVDRERPERPEGTDVVVRGLTDSMWHLIERCWADNRSERPKFEEVAKAIHICQVR</sequence>
<dbReference type="SMART" id="SM00220">
    <property type="entry name" value="S_TKc"/>
    <property type="match status" value="1"/>
</dbReference>
<evidence type="ECO:0000313" key="8">
    <source>
        <dbReference type="Proteomes" id="UP000027222"/>
    </source>
</evidence>
<dbReference type="AlphaFoldDB" id="A0A067T8N2"/>
<evidence type="ECO:0000256" key="4">
    <source>
        <dbReference type="PROSITE-ProRule" id="PRU10141"/>
    </source>
</evidence>
<reference evidence="8" key="1">
    <citation type="journal article" date="2014" name="Proc. Natl. Acad. Sci. U.S.A.">
        <title>Extensive sampling of basidiomycete genomes demonstrates inadequacy of the white-rot/brown-rot paradigm for wood decay fungi.</title>
        <authorList>
            <person name="Riley R."/>
            <person name="Salamov A.A."/>
            <person name="Brown D.W."/>
            <person name="Nagy L.G."/>
            <person name="Floudas D."/>
            <person name="Held B.W."/>
            <person name="Levasseur A."/>
            <person name="Lombard V."/>
            <person name="Morin E."/>
            <person name="Otillar R."/>
            <person name="Lindquist E.A."/>
            <person name="Sun H."/>
            <person name="LaButti K.M."/>
            <person name="Schmutz J."/>
            <person name="Jabbour D."/>
            <person name="Luo H."/>
            <person name="Baker S.E."/>
            <person name="Pisabarro A.G."/>
            <person name="Walton J.D."/>
            <person name="Blanchette R.A."/>
            <person name="Henrissat B."/>
            <person name="Martin F."/>
            <person name="Cullen D."/>
            <person name="Hibbett D.S."/>
            <person name="Grigoriev I.V."/>
        </authorList>
    </citation>
    <scope>NUCLEOTIDE SEQUENCE [LARGE SCALE GENOMIC DNA]</scope>
    <source>
        <strain evidence="8">CBS 339.88</strain>
    </source>
</reference>
<organism evidence="7 8">
    <name type="scientific">Galerina marginata (strain CBS 339.88)</name>
    <dbReference type="NCBI Taxonomy" id="685588"/>
    <lineage>
        <taxon>Eukaryota</taxon>
        <taxon>Fungi</taxon>
        <taxon>Dikarya</taxon>
        <taxon>Basidiomycota</taxon>
        <taxon>Agaricomycotina</taxon>
        <taxon>Agaricomycetes</taxon>
        <taxon>Agaricomycetidae</taxon>
        <taxon>Agaricales</taxon>
        <taxon>Agaricineae</taxon>
        <taxon>Strophariaceae</taxon>
        <taxon>Galerina</taxon>
    </lineage>
</organism>
<dbReference type="InterPro" id="IPR008271">
    <property type="entry name" value="Ser/Thr_kinase_AS"/>
</dbReference>
<dbReference type="PROSITE" id="PS00107">
    <property type="entry name" value="PROTEIN_KINASE_ATP"/>
    <property type="match status" value="1"/>
</dbReference>
<dbReference type="Proteomes" id="UP000027222">
    <property type="component" value="Unassembled WGS sequence"/>
</dbReference>
<dbReference type="InterPro" id="IPR000719">
    <property type="entry name" value="Prot_kinase_dom"/>
</dbReference>
<dbReference type="InterPro" id="IPR001245">
    <property type="entry name" value="Ser-Thr/Tyr_kinase_cat_dom"/>
</dbReference>
<evidence type="ECO:0000259" key="6">
    <source>
        <dbReference type="PROSITE" id="PS50011"/>
    </source>
</evidence>
<dbReference type="InterPro" id="IPR017441">
    <property type="entry name" value="Protein_kinase_ATP_BS"/>
</dbReference>
<feature type="binding site" evidence="4">
    <location>
        <position position="260"/>
    </location>
    <ligand>
        <name>ATP</name>
        <dbReference type="ChEBI" id="CHEBI:30616"/>
    </ligand>
</feature>